<accession>A0A8I0PWV8</accession>
<protein>
    <submittedName>
        <fullName evidence="1">Uncharacterized protein</fullName>
    </submittedName>
</protein>
<sequence length="75" mass="8339">MSKQDNPSVKINITVTLNEAPCINVEVSKEFNIPENSPYIASFLEKIGEHIASEGTTTEAIKKAIKDTIKKRNIH</sequence>
<dbReference type="RefSeq" id="WP_025154481.1">
    <property type="nucleotide sequence ID" value="NZ_CP101057.1"/>
</dbReference>
<dbReference type="AlphaFoldDB" id="A0A8I0PWV8"/>
<evidence type="ECO:0000313" key="2">
    <source>
        <dbReference type="Proteomes" id="UP000650477"/>
    </source>
</evidence>
<comment type="caution">
    <text evidence="1">The sequence shown here is derived from an EMBL/GenBank/DDBJ whole genome shotgun (WGS) entry which is preliminary data.</text>
</comment>
<dbReference type="Proteomes" id="UP000650477">
    <property type="component" value="Unassembled WGS sequence"/>
</dbReference>
<gene>
    <name evidence="1" type="ORF">CYG68_15765</name>
</gene>
<proteinExistence type="predicted"/>
<name>A0A8I0PWV8_MORMO</name>
<reference evidence="1" key="1">
    <citation type="submission" date="2017-12" db="EMBL/GenBank/DDBJ databases">
        <title>Genome sequencing and analysis.</title>
        <authorList>
            <person name="Huang Y.-T."/>
        </authorList>
    </citation>
    <scope>NUCLEOTIDE SEQUENCE</scope>
    <source>
        <strain evidence="1">VGH116</strain>
    </source>
</reference>
<dbReference type="EMBL" id="PKLF01000015">
    <property type="protein sequence ID" value="MBE8613846.1"/>
    <property type="molecule type" value="Genomic_DNA"/>
</dbReference>
<organism evidence="1 2">
    <name type="scientific">Morganella morganii</name>
    <name type="common">Proteus morganii</name>
    <dbReference type="NCBI Taxonomy" id="582"/>
    <lineage>
        <taxon>Bacteria</taxon>
        <taxon>Pseudomonadati</taxon>
        <taxon>Pseudomonadota</taxon>
        <taxon>Gammaproteobacteria</taxon>
        <taxon>Enterobacterales</taxon>
        <taxon>Morganellaceae</taxon>
        <taxon>Morganella</taxon>
    </lineage>
</organism>
<evidence type="ECO:0000313" key="1">
    <source>
        <dbReference type="EMBL" id="MBE8613846.1"/>
    </source>
</evidence>